<keyword evidence="3" id="KW-1185">Reference proteome</keyword>
<feature type="compositionally biased region" description="Low complexity" evidence="1">
    <location>
        <begin position="144"/>
        <end position="153"/>
    </location>
</feature>
<dbReference type="AlphaFoldDB" id="A0A9Q1IHC5"/>
<proteinExistence type="predicted"/>
<protein>
    <submittedName>
        <fullName evidence="2">Uncharacterized protein</fullName>
    </submittedName>
</protein>
<accession>A0A9Q1IHC5</accession>
<name>A0A9Q1IHC5_SYNKA</name>
<feature type="region of interest" description="Disordered" evidence="1">
    <location>
        <begin position="1"/>
        <end position="23"/>
    </location>
</feature>
<evidence type="ECO:0000256" key="1">
    <source>
        <dbReference type="SAM" id="MobiDB-lite"/>
    </source>
</evidence>
<feature type="compositionally biased region" description="Basic and acidic residues" evidence="1">
    <location>
        <begin position="105"/>
        <end position="130"/>
    </location>
</feature>
<evidence type="ECO:0000313" key="3">
    <source>
        <dbReference type="Proteomes" id="UP001152622"/>
    </source>
</evidence>
<feature type="compositionally biased region" description="Basic and acidic residues" evidence="1">
    <location>
        <begin position="80"/>
        <end position="96"/>
    </location>
</feature>
<gene>
    <name evidence="2" type="ORF">SKAU_G00363720</name>
</gene>
<comment type="caution">
    <text evidence="2">The sequence shown here is derived from an EMBL/GenBank/DDBJ whole genome shotgun (WGS) entry which is preliminary data.</text>
</comment>
<feature type="region of interest" description="Disordered" evidence="1">
    <location>
        <begin position="80"/>
        <end position="161"/>
    </location>
</feature>
<sequence length="161" mass="17389">MQTAKPVLAADESNNGERQRAGGALLERSVQTGVVSQPRRRAEGAVFRALLQSDCWPMLFTLARCVLRWTPAVGVFVKGDRLTPDAQTPEHLRRGSPDAYLSRDACGKGPERTSGDRDRDKSPQGHDPCDTSRLTPEPLGAGGRPKAPRGAAPDHLATRLV</sequence>
<reference evidence="2" key="1">
    <citation type="journal article" date="2023" name="Science">
        <title>Genome structures resolve the early diversification of teleost fishes.</title>
        <authorList>
            <person name="Parey E."/>
            <person name="Louis A."/>
            <person name="Montfort J."/>
            <person name="Bouchez O."/>
            <person name="Roques C."/>
            <person name="Iampietro C."/>
            <person name="Lluch J."/>
            <person name="Castinel A."/>
            <person name="Donnadieu C."/>
            <person name="Desvignes T."/>
            <person name="Floi Bucao C."/>
            <person name="Jouanno E."/>
            <person name="Wen M."/>
            <person name="Mejri S."/>
            <person name="Dirks R."/>
            <person name="Jansen H."/>
            <person name="Henkel C."/>
            <person name="Chen W.J."/>
            <person name="Zahm M."/>
            <person name="Cabau C."/>
            <person name="Klopp C."/>
            <person name="Thompson A.W."/>
            <person name="Robinson-Rechavi M."/>
            <person name="Braasch I."/>
            <person name="Lecointre G."/>
            <person name="Bobe J."/>
            <person name="Postlethwait J.H."/>
            <person name="Berthelot C."/>
            <person name="Roest Crollius H."/>
            <person name="Guiguen Y."/>
        </authorList>
    </citation>
    <scope>NUCLEOTIDE SEQUENCE</scope>
    <source>
        <strain evidence="2">WJC10195</strain>
    </source>
</reference>
<evidence type="ECO:0000313" key="2">
    <source>
        <dbReference type="EMBL" id="KAJ8339586.1"/>
    </source>
</evidence>
<organism evidence="2 3">
    <name type="scientific">Synaphobranchus kaupii</name>
    <name type="common">Kaup's arrowtooth eel</name>
    <dbReference type="NCBI Taxonomy" id="118154"/>
    <lineage>
        <taxon>Eukaryota</taxon>
        <taxon>Metazoa</taxon>
        <taxon>Chordata</taxon>
        <taxon>Craniata</taxon>
        <taxon>Vertebrata</taxon>
        <taxon>Euteleostomi</taxon>
        <taxon>Actinopterygii</taxon>
        <taxon>Neopterygii</taxon>
        <taxon>Teleostei</taxon>
        <taxon>Anguilliformes</taxon>
        <taxon>Synaphobranchidae</taxon>
        <taxon>Synaphobranchus</taxon>
    </lineage>
</organism>
<dbReference type="EMBL" id="JAINUF010000017">
    <property type="protein sequence ID" value="KAJ8339586.1"/>
    <property type="molecule type" value="Genomic_DNA"/>
</dbReference>
<dbReference type="Proteomes" id="UP001152622">
    <property type="component" value="Chromosome 17"/>
</dbReference>